<accession>A0A5Q3S4S9</accession>
<gene>
    <name evidence="1" type="ORF">GJU80_07720</name>
</gene>
<dbReference type="AlphaFoldDB" id="A0A5Q3S4S9"/>
<proteinExistence type="predicted"/>
<comment type="caution">
    <text evidence="1">The sequence shown here is derived from an EMBL/GenBank/DDBJ whole genome shotgun (WGS) entry which is preliminary data.</text>
</comment>
<dbReference type="Pfam" id="PF00535">
    <property type="entry name" value="Glycos_transf_2"/>
    <property type="match status" value="1"/>
</dbReference>
<dbReference type="Gene3D" id="3.90.550.10">
    <property type="entry name" value="Spore Coat Polysaccharide Biosynthesis Protein SpsA, Chain A"/>
    <property type="match status" value="1"/>
</dbReference>
<evidence type="ECO:0000313" key="2">
    <source>
        <dbReference type="Proteomes" id="UP000486297"/>
    </source>
</evidence>
<dbReference type="GO" id="GO:0016758">
    <property type="term" value="F:hexosyltransferase activity"/>
    <property type="evidence" value="ECO:0007669"/>
    <property type="project" value="UniProtKB-ARBA"/>
</dbReference>
<dbReference type="EMBL" id="WJXO01000001">
    <property type="protein sequence ID" value="MRN38367.1"/>
    <property type="molecule type" value="Genomic_DNA"/>
</dbReference>
<name>A0A5Q3S4S9_9NEIS</name>
<organism evidence="1 2">
    <name type="scientific">Neisseria brasiliensis</name>
    <dbReference type="NCBI Taxonomy" id="2666100"/>
    <lineage>
        <taxon>Bacteria</taxon>
        <taxon>Pseudomonadati</taxon>
        <taxon>Pseudomonadota</taxon>
        <taxon>Betaproteobacteria</taxon>
        <taxon>Neisseriales</taxon>
        <taxon>Neisseriaceae</taxon>
        <taxon>Neisseria</taxon>
    </lineage>
</organism>
<protein>
    <submittedName>
        <fullName evidence="1">Glycosyltransferase</fullName>
    </submittedName>
</protein>
<dbReference type="PANTHER" id="PTHR22916:SF3">
    <property type="entry name" value="UDP-GLCNAC:BETAGAL BETA-1,3-N-ACETYLGLUCOSAMINYLTRANSFERASE-LIKE PROTEIN 1"/>
    <property type="match status" value="1"/>
</dbReference>
<dbReference type="InterPro" id="IPR029044">
    <property type="entry name" value="Nucleotide-diphossugar_trans"/>
</dbReference>
<sequence>MIKTQPLVSIIIPCYNTAAYVRETLESVYNQTYQNFEIIAIDDGSTDNTLEILHECAVTEPRLKVMSQENTYVVKARMNAIQQATGNYLVCLDSDDKLDETYLEKTINIAEKSPDIAVVYSNLYLFGKKNKIGQLKQITTEQLLLNHGMYISALIKKSAFDAVNGFDISLTHYEDWELFISIAKSGGEIKFIDEPLFYYRQREDESSICNTASEAKQSENFIKIYTKHHDFYQQNGIYAHRMIEALDKYKIQKIKYYNQPIRKWFYQVFKHSRWKKICQQYGIK</sequence>
<evidence type="ECO:0000313" key="1">
    <source>
        <dbReference type="EMBL" id="MRN38367.1"/>
    </source>
</evidence>
<dbReference type="PANTHER" id="PTHR22916">
    <property type="entry name" value="GLYCOSYLTRANSFERASE"/>
    <property type="match status" value="1"/>
</dbReference>
<dbReference type="RefSeq" id="WP_095503307.1">
    <property type="nucleotide sequence ID" value="NZ_CP046027.1"/>
</dbReference>
<dbReference type="SUPFAM" id="SSF53448">
    <property type="entry name" value="Nucleotide-diphospho-sugar transferases"/>
    <property type="match status" value="1"/>
</dbReference>
<reference evidence="1" key="1">
    <citation type="journal article" name="Emerg. Infect. Dis.">
        <title>Two cases of a newly characterized neisseria species.</title>
        <authorList>
            <person name="Mustapha M."/>
            <person name="Lemos A.P.S."/>
            <person name="Harrison L.H."/>
            <person name="Vantyne D."/>
            <person name="Sacchi C.T."/>
        </authorList>
    </citation>
    <scope>NUCLEOTIDE SEQUENCE</scope>
    <source>
        <strain evidence="1">N.95.16</strain>
    </source>
</reference>
<keyword evidence="1" id="KW-0808">Transferase</keyword>
<dbReference type="InterPro" id="IPR001173">
    <property type="entry name" value="Glyco_trans_2-like"/>
</dbReference>
<dbReference type="Proteomes" id="UP000486297">
    <property type="component" value="Unassembled WGS sequence"/>
</dbReference>
<keyword evidence="2" id="KW-1185">Reference proteome</keyword>